<sequence>MTDRLSARFAACAAANRAALVTFVTAGDPDLETSARVLRALVKGGADIVELGMPFTDPMADGPAIQAGNIRALGHHMKLRELLEMVRVYRLEDNDTPIILMGYFNPVLSYGPERFAADAAAAGLDGTIIVDLPPEEDAELAPYLQASGLHMVRLATPTTDAVRLPKVLGGASGFVYYVAVAGITGTASAATTDIAAAVARLKAKTKLPIAVGFGIKTPDDASAVARHADGVVVGSAIVSLIGAAAEARANDLPEQVEAFVRSLSTAVHGARKEAAQ</sequence>
<comment type="function">
    <text evidence="1 9">The alpha subunit is responsible for the aldol cleavage of indoleglycerol phosphate to indole and glyceraldehyde 3-phosphate.</text>
</comment>
<keyword evidence="12" id="KW-1185">Reference proteome</keyword>
<evidence type="ECO:0000313" key="12">
    <source>
        <dbReference type="Proteomes" id="UP000297737"/>
    </source>
</evidence>
<dbReference type="InterPro" id="IPR013785">
    <property type="entry name" value="Aldolase_TIM"/>
</dbReference>
<evidence type="ECO:0000256" key="7">
    <source>
        <dbReference type="ARBA" id="ARBA00023239"/>
    </source>
</evidence>
<gene>
    <name evidence="9" type="primary">trpA</name>
    <name evidence="11" type="ORF">EUV02_08370</name>
</gene>
<dbReference type="OrthoDB" id="9804578at2"/>
<dbReference type="CDD" id="cd04724">
    <property type="entry name" value="Tryptophan_synthase_alpha"/>
    <property type="match status" value="1"/>
</dbReference>
<keyword evidence="4 9" id="KW-0028">Amino-acid biosynthesis</keyword>
<feature type="active site" description="Proton acceptor" evidence="9">
    <location>
        <position position="61"/>
    </location>
</feature>
<evidence type="ECO:0000256" key="10">
    <source>
        <dbReference type="RuleBase" id="RU003662"/>
    </source>
</evidence>
<keyword evidence="5 9" id="KW-0822">Tryptophan biosynthesis</keyword>
<dbReference type="SUPFAM" id="SSF51366">
    <property type="entry name" value="Ribulose-phoshate binding barrel"/>
    <property type="match status" value="1"/>
</dbReference>
<protein>
    <recommendedName>
        <fullName evidence="9">Tryptophan synthase alpha chain</fullName>
        <ecNumber evidence="9">4.2.1.20</ecNumber>
    </recommendedName>
</protein>
<name>A0A4Y9EPC9_9SPHN</name>
<dbReference type="Pfam" id="PF00290">
    <property type="entry name" value="Trp_syntA"/>
    <property type="match status" value="1"/>
</dbReference>
<dbReference type="InterPro" id="IPR002028">
    <property type="entry name" value="Trp_synthase_suA"/>
</dbReference>
<feature type="active site" description="Proton acceptor" evidence="9">
    <location>
        <position position="50"/>
    </location>
</feature>
<dbReference type="HAMAP" id="MF_00131">
    <property type="entry name" value="Trp_synth_alpha"/>
    <property type="match status" value="1"/>
</dbReference>
<comment type="catalytic activity">
    <reaction evidence="8 9">
        <text>(1S,2R)-1-C-(indol-3-yl)glycerol 3-phosphate + L-serine = D-glyceraldehyde 3-phosphate + L-tryptophan + H2O</text>
        <dbReference type="Rhea" id="RHEA:10532"/>
        <dbReference type="ChEBI" id="CHEBI:15377"/>
        <dbReference type="ChEBI" id="CHEBI:33384"/>
        <dbReference type="ChEBI" id="CHEBI:57912"/>
        <dbReference type="ChEBI" id="CHEBI:58866"/>
        <dbReference type="ChEBI" id="CHEBI:59776"/>
        <dbReference type="EC" id="4.2.1.20"/>
    </reaction>
</comment>
<comment type="caution">
    <text evidence="11">The sequence shown here is derived from an EMBL/GenBank/DDBJ whole genome shotgun (WGS) entry which is preliminary data.</text>
</comment>
<dbReference type="NCBIfam" id="TIGR00262">
    <property type="entry name" value="trpA"/>
    <property type="match status" value="1"/>
</dbReference>
<keyword evidence="6 9" id="KW-0057">Aromatic amino acid biosynthesis</keyword>
<dbReference type="PROSITE" id="PS00167">
    <property type="entry name" value="TRP_SYNTHASE_ALPHA"/>
    <property type="match status" value="1"/>
</dbReference>
<evidence type="ECO:0000313" key="11">
    <source>
        <dbReference type="EMBL" id="TFU03199.1"/>
    </source>
</evidence>
<evidence type="ECO:0000256" key="9">
    <source>
        <dbReference type="HAMAP-Rule" id="MF_00131"/>
    </source>
</evidence>
<dbReference type="PANTHER" id="PTHR43406:SF1">
    <property type="entry name" value="TRYPTOPHAN SYNTHASE ALPHA CHAIN, CHLOROPLASTIC"/>
    <property type="match status" value="1"/>
</dbReference>
<dbReference type="EMBL" id="SIHO01000002">
    <property type="protein sequence ID" value="TFU03199.1"/>
    <property type="molecule type" value="Genomic_DNA"/>
</dbReference>
<evidence type="ECO:0000256" key="8">
    <source>
        <dbReference type="ARBA" id="ARBA00049047"/>
    </source>
</evidence>
<evidence type="ECO:0000256" key="4">
    <source>
        <dbReference type="ARBA" id="ARBA00022605"/>
    </source>
</evidence>
<accession>A0A4Y9EPC9</accession>
<comment type="similarity">
    <text evidence="9 10">Belongs to the TrpA family.</text>
</comment>
<comment type="pathway">
    <text evidence="2 9">Amino-acid biosynthesis; L-tryptophan biosynthesis; L-tryptophan from chorismate: step 5/5.</text>
</comment>
<evidence type="ECO:0000256" key="5">
    <source>
        <dbReference type="ARBA" id="ARBA00022822"/>
    </source>
</evidence>
<organism evidence="11 12">
    <name type="scientific">Glacieibacterium arshaanense</name>
    <dbReference type="NCBI Taxonomy" id="2511025"/>
    <lineage>
        <taxon>Bacteria</taxon>
        <taxon>Pseudomonadati</taxon>
        <taxon>Pseudomonadota</taxon>
        <taxon>Alphaproteobacteria</taxon>
        <taxon>Sphingomonadales</taxon>
        <taxon>Sphingosinicellaceae</taxon>
        <taxon>Glacieibacterium</taxon>
    </lineage>
</organism>
<reference evidence="11 12" key="1">
    <citation type="submission" date="2019-02" db="EMBL/GenBank/DDBJ databases">
        <title>Polymorphobacter sp. isolated from the lake at the Tibet of China.</title>
        <authorList>
            <person name="Li A."/>
        </authorList>
    </citation>
    <scope>NUCLEOTIDE SEQUENCE [LARGE SCALE GENOMIC DNA]</scope>
    <source>
        <strain evidence="11 12">DJ1R-1</strain>
    </source>
</reference>
<dbReference type="EC" id="4.2.1.20" evidence="9"/>
<dbReference type="FunFam" id="3.20.20.70:FF:000037">
    <property type="entry name" value="Tryptophan synthase alpha chain"/>
    <property type="match status" value="1"/>
</dbReference>
<proteinExistence type="inferred from homology"/>
<evidence type="ECO:0000256" key="3">
    <source>
        <dbReference type="ARBA" id="ARBA00011270"/>
    </source>
</evidence>
<dbReference type="AlphaFoldDB" id="A0A4Y9EPC9"/>
<dbReference type="PANTHER" id="PTHR43406">
    <property type="entry name" value="TRYPTOPHAN SYNTHASE, ALPHA CHAIN"/>
    <property type="match status" value="1"/>
</dbReference>
<dbReference type="GO" id="GO:0004834">
    <property type="term" value="F:tryptophan synthase activity"/>
    <property type="evidence" value="ECO:0007669"/>
    <property type="project" value="UniProtKB-UniRule"/>
</dbReference>
<dbReference type="InterPro" id="IPR011060">
    <property type="entry name" value="RibuloseP-bd_barrel"/>
</dbReference>
<comment type="subunit">
    <text evidence="3 9">Tetramer of two alpha and two beta chains.</text>
</comment>
<dbReference type="InterPro" id="IPR018204">
    <property type="entry name" value="Trp_synthase_alpha_AS"/>
</dbReference>
<dbReference type="Gene3D" id="3.20.20.70">
    <property type="entry name" value="Aldolase class I"/>
    <property type="match status" value="1"/>
</dbReference>
<dbReference type="RefSeq" id="WP_135245791.1">
    <property type="nucleotide sequence ID" value="NZ_SIHO01000002.1"/>
</dbReference>
<evidence type="ECO:0000256" key="6">
    <source>
        <dbReference type="ARBA" id="ARBA00023141"/>
    </source>
</evidence>
<evidence type="ECO:0000256" key="1">
    <source>
        <dbReference type="ARBA" id="ARBA00003365"/>
    </source>
</evidence>
<keyword evidence="7 9" id="KW-0456">Lyase</keyword>
<dbReference type="Proteomes" id="UP000297737">
    <property type="component" value="Unassembled WGS sequence"/>
</dbReference>
<dbReference type="GO" id="GO:0005829">
    <property type="term" value="C:cytosol"/>
    <property type="evidence" value="ECO:0007669"/>
    <property type="project" value="TreeGrafter"/>
</dbReference>
<evidence type="ECO:0000256" key="2">
    <source>
        <dbReference type="ARBA" id="ARBA00004733"/>
    </source>
</evidence>
<dbReference type="UniPathway" id="UPA00035">
    <property type="reaction ID" value="UER00044"/>
</dbReference>